<dbReference type="Proteomes" id="UP000664203">
    <property type="component" value="Unassembled WGS sequence"/>
</dbReference>
<organism evidence="3 4">
    <name type="scientific">Alectoria fallacina</name>
    <dbReference type="NCBI Taxonomy" id="1903189"/>
    <lineage>
        <taxon>Eukaryota</taxon>
        <taxon>Fungi</taxon>
        <taxon>Dikarya</taxon>
        <taxon>Ascomycota</taxon>
        <taxon>Pezizomycotina</taxon>
        <taxon>Lecanoromycetes</taxon>
        <taxon>OSLEUM clade</taxon>
        <taxon>Lecanoromycetidae</taxon>
        <taxon>Lecanorales</taxon>
        <taxon>Lecanorineae</taxon>
        <taxon>Parmeliaceae</taxon>
        <taxon>Alectoria</taxon>
    </lineage>
</organism>
<feature type="compositionally biased region" description="Gly residues" evidence="1">
    <location>
        <begin position="111"/>
        <end position="128"/>
    </location>
</feature>
<protein>
    <submittedName>
        <fullName evidence="3">Uncharacterized protein</fullName>
    </submittedName>
</protein>
<feature type="signal peptide" evidence="2">
    <location>
        <begin position="1"/>
        <end position="21"/>
    </location>
</feature>
<proteinExistence type="predicted"/>
<feature type="compositionally biased region" description="Polar residues" evidence="1">
    <location>
        <begin position="133"/>
        <end position="143"/>
    </location>
</feature>
<comment type="caution">
    <text evidence="3">The sequence shown here is derived from an EMBL/GenBank/DDBJ whole genome shotgun (WGS) entry which is preliminary data.</text>
</comment>
<feature type="region of interest" description="Disordered" evidence="1">
    <location>
        <begin position="111"/>
        <end position="149"/>
    </location>
</feature>
<accession>A0A8H3I955</accession>
<feature type="chain" id="PRO_5034408431" evidence="2">
    <location>
        <begin position="22"/>
        <end position="173"/>
    </location>
</feature>
<dbReference type="OrthoDB" id="10547888at2759"/>
<evidence type="ECO:0000256" key="1">
    <source>
        <dbReference type="SAM" id="MobiDB-lite"/>
    </source>
</evidence>
<dbReference type="EMBL" id="CAJPDR010000122">
    <property type="protein sequence ID" value="CAF9919492.1"/>
    <property type="molecule type" value="Genomic_DNA"/>
</dbReference>
<dbReference type="AlphaFoldDB" id="A0A8H3I955"/>
<gene>
    <name evidence="3" type="ORF">ALECFALPRED_001176</name>
</gene>
<keyword evidence="2" id="KW-0732">Signal</keyword>
<evidence type="ECO:0000313" key="3">
    <source>
        <dbReference type="EMBL" id="CAF9919492.1"/>
    </source>
</evidence>
<name>A0A8H3I955_9LECA</name>
<sequence>MFTKTTLVFALLAAFAQVAVTQAVVQPACFMKVFSSFQTASPGHYAADQKTLCCKEAAEFKSRIHSDLCPSGDQAAALSSYKTASVVTSGVAGATGFATGTGASGPFATGAGGSGSGSASGSGSGSGLASGSPITPVSPSKTGTGPRFTGAATRNIGSVAVGLLAVAGIAMAL</sequence>
<evidence type="ECO:0000256" key="2">
    <source>
        <dbReference type="SAM" id="SignalP"/>
    </source>
</evidence>
<reference evidence="3" key="1">
    <citation type="submission" date="2021-03" db="EMBL/GenBank/DDBJ databases">
        <authorList>
            <person name="Tagirdzhanova G."/>
        </authorList>
    </citation>
    <scope>NUCLEOTIDE SEQUENCE</scope>
</reference>
<keyword evidence="4" id="KW-1185">Reference proteome</keyword>
<evidence type="ECO:0000313" key="4">
    <source>
        <dbReference type="Proteomes" id="UP000664203"/>
    </source>
</evidence>